<organism evidence="2 3">
    <name type="scientific">Mycobacterium simiae</name>
    <name type="common">Mycobacterium habana</name>
    <dbReference type="NCBI Taxonomy" id="1784"/>
    <lineage>
        <taxon>Bacteria</taxon>
        <taxon>Bacillati</taxon>
        <taxon>Actinomycetota</taxon>
        <taxon>Actinomycetes</taxon>
        <taxon>Mycobacteriales</taxon>
        <taxon>Mycobacteriaceae</taxon>
        <taxon>Mycobacterium</taxon>
        <taxon>Mycobacterium simiae complex</taxon>
    </lineage>
</organism>
<comment type="caution">
    <text evidence="2">The sequence shown here is derived from an EMBL/GenBank/DDBJ whole genome shotgun (WGS) entry which is preliminary data.</text>
</comment>
<dbReference type="AlphaFoldDB" id="A0A5B1AXI0"/>
<accession>A0A5B1AXI0</accession>
<gene>
    <name evidence="2" type="ORF">F0Q45_26540</name>
</gene>
<evidence type="ECO:0000313" key="2">
    <source>
        <dbReference type="EMBL" id="KAA1241037.1"/>
    </source>
</evidence>
<protein>
    <submittedName>
        <fullName evidence="2">Uncharacterized protein</fullName>
    </submittedName>
</protein>
<feature type="region of interest" description="Disordered" evidence="1">
    <location>
        <begin position="37"/>
        <end position="82"/>
    </location>
</feature>
<reference evidence="2 3" key="1">
    <citation type="submission" date="2019-09" db="EMBL/GenBank/DDBJ databases">
        <title>Report of infection by Mycobacterium simiae a patient suffering from pulmonary tuberculosis.</title>
        <authorList>
            <person name="Mohanty P.S."/>
            <person name="Bansal A.K."/>
            <person name="Singh H."/>
            <person name="Sharma S."/>
            <person name="Patil S.A."/>
            <person name="Upadhaya P."/>
            <person name="Singh P.K."/>
            <person name="Kumar D."/>
            <person name="Kumar S."/>
            <person name="Singh R.K."/>
            <person name="Chaudhary B."/>
        </authorList>
    </citation>
    <scope>NUCLEOTIDE SEQUENCE [LARGE SCALE GENOMIC DNA]</scope>
    <source>
        <strain evidence="2 3">JAL-560-SIM</strain>
    </source>
</reference>
<sequence>MSTLNTARTGLATTPTRYGDPGFARVALAAMPDYPSGCRAARAYPPQRRRSRVRLRQPRRVQSHSPRSPRPRPDRVTHFPPIDSAGRVRVLISARR</sequence>
<evidence type="ECO:0000256" key="1">
    <source>
        <dbReference type="SAM" id="MobiDB-lite"/>
    </source>
</evidence>
<feature type="compositionally biased region" description="Basic residues" evidence="1">
    <location>
        <begin position="47"/>
        <end position="70"/>
    </location>
</feature>
<proteinExistence type="predicted"/>
<name>A0A5B1AXI0_MYCSI</name>
<dbReference type="RefSeq" id="WP_149656654.1">
    <property type="nucleotide sequence ID" value="NZ_VTZN01000483.1"/>
</dbReference>
<keyword evidence="3" id="KW-1185">Reference proteome</keyword>
<dbReference type="Proteomes" id="UP000324701">
    <property type="component" value="Unassembled WGS sequence"/>
</dbReference>
<evidence type="ECO:0000313" key="3">
    <source>
        <dbReference type="Proteomes" id="UP000324701"/>
    </source>
</evidence>
<dbReference type="EMBL" id="VTZN01000483">
    <property type="protein sequence ID" value="KAA1241037.1"/>
    <property type="molecule type" value="Genomic_DNA"/>
</dbReference>